<dbReference type="GO" id="GO:0000964">
    <property type="term" value="P:mitochondrial RNA 5'-end processing"/>
    <property type="evidence" value="ECO:0007669"/>
    <property type="project" value="TreeGrafter"/>
</dbReference>
<comment type="caution">
    <text evidence="2">The sequence shown here is derived from an EMBL/GenBank/DDBJ whole genome shotgun (WGS) entry which is preliminary data.</text>
</comment>
<feature type="compositionally biased region" description="Low complexity" evidence="1">
    <location>
        <begin position="550"/>
        <end position="560"/>
    </location>
</feature>
<feature type="region of interest" description="Disordered" evidence="1">
    <location>
        <begin position="1"/>
        <end position="137"/>
    </location>
</feature>
<dbReference type="EMBL" id="AZHE01000003">
    <property type="protein sequence ID" value="KHO00300.1"/>
    <property type="molecule type" value="Genomic_DNA"/>
</dbReference>
<dbReference type="Pfam" id="PF08634">
    <property type="entry name" value="Pet127"/>
    <property type="match status" value="1"/>
</dbReference>
<sequence length="869" mass="97736">MRLTSTTHYFTTDPSDDKHVASSQAPRKQDGEMQECEGTQKKCASFFEPESIAESKTISPSNEDSSPALAPDQNNGGPWATLRSRIEESHQNSETTETAVLKKSEKGPSIAASNEGSESTPKKGASKSKRAKNKASLDVKVIRPHKLKLQPVEEKKSQRSPPQLSYNLDRVLFNPGVYHMQDHRSGVFNFDPCLASIMPVEEFDFDALKEYTTSSRDSKLRQLSATHGLKYCGSTSSLTSILSHFHFLLSAWRQPNFDNLSKSLTPESLNFTALSRGPAAAFAHFQDGVYAIDADKEYDTENILSMLGKSMEKLLTLPREEFEKYRRSRSHQLSEEEKNAEEAYHFTTLGDFMMRSQLDAHDPRLPGSGIFDLKTRAVVSIRMDVKGYEKGVGYEIRERFGQWESFEREYCDMIRAAFLKYSLQVRMGRMDGIFVAFHNTQRIFGFQYISLAEMDHAIHGTHDPRLGDEEFKCSIMLLNDLMNRATQRFPGRTLRLHVETRPTKVPLTYFFVEPVTEEEMRKTQEASKPSMELLKREIQSLSREEHEAESAGAAEAAQGEVTKHEEPDKGSDDGPANDPQNEDTWKEMMSKVDEAVENESLGVRSIREAVQEALEHSGLLHGKTELESEKYLDELVSALTAHSSEAKESSQSQAETGEEVEEAKAGDDQPDLGSSTLANLIVKVTKGINKKSTNLRPFERKVVDLAIGAKRTDVISTDQGDAKTDTDDSDVAGVAADVDARKDGGVPEEPRPELLGMYVSIRNKVNGEFMERPFGGEKKFDWAVQYTVTELPDKRAQSIYSKIKKRRRDVLAIDPGVRSADWYHMFQGKLPMMTKKGEEFREKRNQKEARSPVYVAWAKEPLPRNAGSS</sequence>
<evidence type="ECO:0000256" key="1">
    <source>
        <dbReference type="SAM" id="MobiDB-lite"/>
    </source>
</evidence>
<reference evidence="2 3" key="1">
    <citation type="journal article" date="2014" name="Proc. Natl. Acad. Sci. U.S.A.">
        <title>Trajectory and genomic determinants of fungal-pathogen speciation and host adaptation.</title>
        <authorList>
            <person name="Hu X."/>
            <person name="Xiao G."/>
            <person name="Zheng P."/>
            <person name="Shang Y."/>
            <person name="Su Y."/>
            <person name="Zhang X."/>
            <person name="Liu X."/>
            <person name="Zhan S."/>
            <person name="St Leger R.J."/>
            <person name="Wang C."/>
        </authorList>
    </citation>
    <scope>NUCLEOTIDE SEQUENCE [LARGE SCALE GENOMIC DNA]</scope>
    <source>
        <strain evidence="2 3">ARSEF 1941</strain>
    </source>
</reference>
<accession>A0A0B2X4F8</accession>
<feature type="compositionally biased region" description="Polar residues" evidence="1">
    <location>
        <begin position="54"/>
        <end position="65"/>
    </location>
</feature>
<dbReference type="GO" id="GO:0005740">
    <property type="term" value="C:mitochondrial envelope"/>
    <property type="evidence" value="ECO:0007669"/>
    <property type="project" value="TreeGrafter"/>
</dbReference>
<dbReference type="RefSeq" id="XP_040681365.1">
    <property type="nucleotide sequence ID" value="XM_040821022.1"/>
</dbReference>
<gene>
    <name evidence="2" type="ORF">MAM_02223</name>
</gene>
<dbReference type="HOGENOM" id="CLU_003477_1_1_1"/>
<dbReference type="OrthoDB" id="10249045at2759"/>
<dbReference type="InterPro" id="IPR013943">
    <property type="entry name" value="Pet127"/>
</dbReference>
<evidence type="ECO:0000313" key="2">
    <source>
        <dbReference type="EMBL" id="KHO00300.1"/>
    </source>
</evidence>
<feature type="compositionally biased region" description="Polar residues" evidence="1">
    <location>
        <begin position="1"/>
        <end position="13"/>
    </location>
</feature>
<dbReference type="PANTHER" id="PTHR31014">
    <property type="entry name" value="MITOCHONDRIAL TRANSLATION SYSTEM COMPONENT PET127-RELATED"/>
    <property type="match status" value="1"/>
</dbReference>
<feature type="region of interest" description="Disordered" evidence="1">
    <location>
        <begin position="642"/>
        <end position="674"/>
    </location>
</feature>
<dbReference type="PANTHER" id="PTHR31014:SF0">
    <property type="entry name" value="MITOCHONDRIAL TRANSLATION SYSTEM COMPONENT PET127-RELATED"/>
    <property type="match status" value="1"/>
</dbReference>
<feature type="compositionally biased region" description="Basic residues" evidence="1">
    <location>
        <begin position="124"/>
        <end position="133"/>
    </location>
</feature>
<feature type="compositionally biased region" description="Basic and acidic residues" evidence="1">
    <location>
        <begin position="538"/>
        <end position="549"/>
    </location>
</feature>
<keyword evidence="3" id="KW-1185">Reference proteome</keyword>
<organism evidence="2 3">
    <name type="scientific">Metarhizium album (strain ARSEF 1941)</name>
    <dbReference type="NCBI Taxonomy" id="1081103"/>
    <lineage>
        <taxon>Eukaryota</taxon>
        <taxon>Fungi</taxon>
        <taxon>Dikarya</taxon>
        <taxon>Ascomycota</taxon>
        <taxon>Pezizomycotina</taxon>
        <taxon>Sordariomycetes</taxon>
        <taxon>Hypocreomycetidae</taxon>
        <taxon>Hypocreales</taxon>
        <taxon>Clavicipitaceae</taxon>
        <taxon>Metarhizium</taxon>
    </lineage>
</organism>
<name>A0A0B2X4F8_METAS</name>
<feature type="region of interest" description="Disordered" evidence="1">
    <location>
        <begin position="144"/>
        <end position="163"/>
    </location>
</feature>
<protein>
    <submittedName>
        <fullName evidence="2">PET127-like protein</fullName>
    </submittedName>
</protein>
<evidence type="ECO:0000313" key="3">
    <source>
        <dbReference type="Proteomes" id="UP000030816"/>
    </source>
</evidence>
<proteinExistence type="predicted"/>
<feature type="compositionally biased region" description="Basic and acidic residues" evidence="1">
    <location>
        <begin position="561"/>
        <end position="572"/>
    </location>
</feature>
<dbReference type="GeneID" id="63736678"/>
<feature type="region of interest" description="Disordered" evidence="1">
    <location>
        <begin position="538"/>
        <end position="583"/>
    </location>
</feature>
<dbReference type="STRING" id="1081103.A0A0B2X4F8"/>
<dbReference type="AlphaFoldDB" id="A0A0B2X4F8"/>
<dbReference type="Proteomes" id="UP000030816">
    <property type="component" value="Unassembled WGS sequence"/>
</dbReference>